<evidence type="ECO:0008006" key="3">
    <source>
        <dbReference type="Google" id="ProtNLM"/>
    </source>
</evidence>
<dbReference type="EMBL" id="JAHGAW010000012">
    <property type="protein sequence ID" value="MBT2188705.1"/>
    <property type="molecule type" value="Genomic_DNA"/>
</dbReference>
<dbReference type="Gene3D" id="1.25.10.10">
    <property type="entry name" value="Leucine-rich Repeat Variant"/>
    <property type="match status" value="1"/>
</dbReference>
<dbReference type="SUPFAM" id="SSF48371">
    <property type="entry name" value="ARM repeat"/>
    <property type="match status" value="1"/>
</dbReference>
<dbReference type="Proteomes" id="UP001138757">
    <property type="component" value="Unassembled WGS sequence"/>
</dbReference>
<protein>
    <recommendedName>
        <fullName evidence="3">HEAT repeat domain-containing protein</fullName>
    </recommendedName>
</protein>
<organism evidence="1 2">
    <name type="scientific">Sphingobium nicotianae</name>
    <dbReference type="NCBI Taxonomy" id="2782607"/>
    <lineage>
        <taxon>Bacteria</taxon>
        <taxon>Pseudomonadati</taxon>
        <taxon>Pseudomonadota</taxon>
        <taxon>Alphaproteobacteria</taxon>
        <taxon>Sphingomonadales</taxon>
        <taxon>Sphingomonadaceae</taxon>
        <taxon>Sphingobium</taxon>
    </lineage>
</organism>
<evidence type="ECO:0000313" key="1">
    <source>
        <dbReference type="EMBL" id="MBT2188705.1"/>
    </source>
</evidence>
<dbReference type="InterPro" id="IPR011989">
    <property type="entry name" value="ARM-like"/>
</dbReference>
<name>A0A9X1DEZ3_9SPHN</name>
<dbReference type="AlphaFoldDB" id="A0A9X1DEZ3"/>
<dbReference type="Pfam" id="PF13646">
    <property type="entry name" value="HEAT_2"/>
    <property type="match status" value="1"/>
</dbReference>
<accession>A0A9X1DEZ3</accession>
<dbReference type="RefSeq" id="WP_214624959.1">
    <property type="nucleotide sequence ID" value="NZ_JAHGAW010000012.1"/>
</dbReference>
<evidence type="ECO:0000313" key="2">
    <source>
        <dbReference type="Proteomes" id="UP001138757"/>
    </source>
</evidence>
<sequence>MATAPGKPRHARQRMLDAVAEAAAASHVDEAAECLAPLFADIDWLFALATHWIAPMRGDPAALPTQSAVRSSGSILSMTLAAQPPVRLALGLIEGAAERGDDGERIVGQPHISFSGARGLYRLLSPTPVEAMLGKHDGDRLHTRAISLLPGQWLSLDERHETLRIEPQDRPVLMLHGRIDRRPAPPIRRLALDDGRPLGTVQGDDGFARAGMLMSVLRAAGTREAIPVLIGMLDRPSGRERWTVMRELLALDAIAAWPYLARMAAHDPDEGVRHAAQAVLARHGSIGEAA</sequence>
<comment type="caution">
    <text evidence="1">The sequence shown here is derived from an EMBL/GenBank/DDBJ whole genome shotgun (WGS) entry which is preliminary data.</text>
</comment>
<proteinExistence type="predicted"/>
<dbReference type="InterPro" id="IPR016024">
    <property type="entry name" value="ARM-type_fold"/>
</dbReference>
<keyword evidence="2" id="KW-1185">Reference proteome</keyword>
<reference evidence="1" key="1">
    <citation type="submission" date="2021-05" db="EMBL/GenBank/DDBJ databases">
        <title>Genome of Sphingobium sp. strain.</title>
        <authorList>
            <person name="Fan R."/>
        </authorList>
    </citation>
    <scope>NUCLEOTIDE SEQUENCE</scope>
    <source>
        <strain evidence="1">H33</strain>
    </source>
</reference>
<gene>
    <name evidence="1" type="ORF">KK488_17265</name>
</gene>